<dbReference type="Pfam" id="PF01715">
    <property type="entry name" value="IPPT"/>
    <property type="match status" value="1"/>
</dbReference>
<evidence type="ECO:0000256" key="1">
    <source>
        <dbReference type="SAM" id="MobiDB-lite"/>
    </source>
</evidence>
<feature type="region of interest" description="Disordered" evidence="1">
    <location>
        <begin position="41"/>
        <end position="61"/>
    </location>
</feature>
<keyword evidence="3" id="KW-1185">Reference proteome</keyword>
<dbReference type="AlphaFoldDB" id="A0AA38HHV3"/>
<dbReference type="Proteomes" id="UP001168821">
    <property type="component" value="Unassembled WGS sequence"/>
</dbReference>
<accession>A0AA38HHV3</accession>
<gene>
    <name evidence="2" type="ORF">Zmor_011937</name>
</gene>
<dbReference type="Gene3D" id="1.10.20.140">
    <property type="match status" value="1"/>
</dbReference>
<dbReference type="InterPro" id="IPR027417">
    <property type="entry name" value="P-loop_NTPase"/>
</dbReference>
<proteinExistence type="predicted"/>
<sequence length="280" mass="32529">MRQLDYSVCSTSEYQRIISGLFHWKKECYKVELLVFGYNKPKTKQSSSPKPKDNTSSVEPPRGGTCYYAELVLFKSVFQDYSHDFNNNITEPENSNKPLYEKLKELDPVMAQKLHPNNIRKIQRALEVIKETGTLYSKFFPQQFCNGDTYKTFRRRFSSTCVIWLDTNLSFLDDQLNNRIDKMLELGLVKELLFIWKNFVVFSGTSGLPLKEYYRKFKDMNSSEKSCASHLDELILFVKNCLVFNCGALQSIGFKEMSPFIGFCKFLEETQEDDPLGSIT</sequence>
<evidence type="ECO:0000313" key="3">
    <source>
        <dbReference type="Proteomes" id="UP001168821"/>
    </source>
</evidence>
<comment type="caution">
    <text evidence="2">The sequence shown here is derived from an EMBL/GenBank/DDBJ whole genome shotgun (WGS) entry which is preliminary data.</text>
</comment>
<evidence type="ECO:0000313" key="2">
    <source>
        <dbReference type="EMBL" id="KAJ3616317.1"/>
    </source>
</evidence>
<dbReference type="EMBL" id="JALNTZ010003650">
    <property type="protein sequence ID" value="KAJ3616317.1"/>
    <property type="molecule type" value="Genomic_DNA"/>
</dbReference>
<organism evidence="2 3">
    <name type="scientific">Zophobas morio</name>
    <dbReference type="NCBI Taxonomy" id="2755281"/>
    <lineage>
        <taxon>Eukaryota</taxon>
        <taxon>Metazoa</taxon>
        <taxon>Ecdysozoa</taxon>
        <taxon>Arthropoda</taxon>
        <taxon>Hexapoda</taxon>
        <taxon>Insecta</taxon>
        <taxon>Pterygota</taxon>
        <taxon>Neoptera</taxon>
        <taxon>Endopterygota</taxon>
        <taxon>Coleoptera</taxon>
        <taxon>Polyphaga</taxon>
        <taxon>Cucujiformia</taxon>
        <taxon>Tenebrionidae</taxon>
        <taxon>Zophobas</taxon>
    </lineage>
</organism>
<dbReference type="Gene3D" id="3.40.50.300">
    <property type="entry name" value="P-loop containing nucleotide triphosphate hydrolases"/>
    <property type="match status" value="1"/>
</dbReference>
<protein>
    <submittedName>
        <fullName evidence="2">Uncharacterized protein</fullName>
    </submittedName>
</protein>
<reference evidence="2" key="1">
    <citation type="journal article" date="2023" name="G3 (Bethesda)">
        <title>Whole genome assemblies of Zophobas morio and Tenebrio molitor.</title>
        <authorList>
            <person name="Kaur S."/>
            <person name="Stinson S.A."/>
            <person name="diCenzo G.C."/>
        </authorList>
    </citation>
    <scope>NUCLEOTIDE SEQUENCE</scope>
    <source>
        <strain evidence="2">QUZm001</strain>
    </source>
</reference>
<name>A0AA38HHV3_9CUCU</name>